<feature type="compositionally biased region" description="Acidic residues" evidence="1">
    <location>
        <begin position="269"/>
        <end position="289"/>
    </location>
</feature>
<feature type="compositionally biased region" description="Low complexity" evidence="1">
    <location>
        <begin position="233"/>
        <end position="242"/>
    </location>
</feature>
<protein>
    <submittedName>
        <fullName evidence="2">Uncharacterized protein</fullName>
    </submittedName>
</protein>
<sequence>MPRSAHLARRRAKKDSTKLSVDFINDLSWNLDEEAGNDGSPHPDEEQHATLANHDTNADDTYVRSKPHRELSPNDSRRENLFELTQPPKPAAVPIRRSSRLNQNAPAIQASSDETKYRMSLIQDGSPPFVDDQDEEDDEEDDQEQEEGTGEENGVEDQYEGNVEVKESQAEGEDESSSGREDEEHQPSSDSISIISESAKQLSQALDADGIRATEAAFESQATVRETERVPDRVVVVVGNTMDTRHDDDDNQTDGRDFAQAGQDGTQQSEDEESSDEEYSAEENESEDGQSDRDQGSFRTPPQQHGDRGKRRADCEPALEVNVVNSNGFRMSSQNGYMRQIYETGFSTVQSTGTKRKAEQPVNTLASKSQRIYSQTGNAAPSSSRVQQTQVLADWGDEEQETRSDQAVDAPDSLFEVAAQVMGLRRSWKRFLDACHDIQTRNSHSTQRYLSIQSLQQQISTLRGVYKQVQRDRSAGIVYIDLWDDLQSQLELVRNKSDLVLSRTIKRANAAAQSNDWEMKKEASALGQQISVHIVTDLGDLAKECLKAHYSDSTLTDGGFTAVLNILSIIYRLDSKIFSMRSCSLINTIDVCREMRASLSSLWARLSEGEYHANRQRTSQPPLPRQRWTEEKEIAIIDGLREYEGDGLRYQYLVEDYPDLAVHTEQELRMKAKELYDSYLEAKNIPLTWLL</sequence>
<dbReference type="AlphaFoldDB" id="A0AAD4PUK3"/>
<proteinExistence type="predicted"/>
<comment type="caution">
    <text evidence="2">The sequence shown here is derived from an EMBL/GenBank/DDBJ whole genome shotgun (WGS) entry which is preliminary data.</text>
</comment>
<gene>
    <name evidence="2" type="ORF">BGW36DRAFT_390945</name>
</gene>
<evidence type="ECO:0000313" key="2">
    <source>
        <dbReference type="EMBL" id="KAH8689492.1"/>
    </source>
</evidence>
<feature type="region of interest" description="Disordered" evidence="1">
    <location>
        <begin position="31"/>
        <end position="195"/>
    </location>
</feature>
<feature type="compositionally biased region" description="Basic and acidic residues" evidence="1">
    <location>
        <begin position="68"/>
        <end position="81"/>
    </location>
</feature>
<dbReference type="RefSeq" id="XP_046065846.1">
    <property type="nucleotide sequence ID" value="XM_046217548.1"/>
</dbReference>
<feature type="region of interest" description="Disordered" evidence="1">
    <location>
        <begin position="219"/>
        <end position="316"/>
    </location>
</feature>
<evidence type="ECO:0000313" key="3">
    <source>
        <dbReference type="Proteomes" id="UP001201262"/>
    </source>
</evidence>
<evidence type="ECO:0000256" key="1">
    <source>
        <dbReference type="SAM" id="MobiDB-lite"/>
    </source>
</evidence>
<dbReference type="Proteomes" id="UP001201262">
    <property type="component" value="Unassembled WGS sequence"/>
</dbReference>
<organism evidence="2 3">
    <name type="scientific">Talaromyces proteolyticus</name>
    <dbReference type="NCBI Taxonomy" id="1131652"/>
    <lineage>
        <taxon>Eukaryota</taxon>
        <taxon>Fungi</taxon>
        <taxon>Dikarya</taxon>
        <taxon>Ascomycota</taxon>
        <taxon>Pezizomycotina</taxon>
        <taxon>Eurotiomycetes</taxon>
        <taxon>Eurotiomycetidae</taxon>
        <taxon>Eurotiales</taxon>
        <taxon>Trichocomaceae</taxon>
        <taxon>Talaromyces</taxon>
        <taxon>Talaromyces sect. Bacilispori</taxon>
    </lineage>
</organism>
<accession>A0AAD4PUK3</accession>
<feature type="compositionally biased region" description="Basic and acidic residues" evidence="1">
    <location>
        <begin position="243"/>
        <end position="257"/>
    </location>
</feature>
<feature type="compositionally biased region" description="Basic and acidic residues" evidence="1">
    <location>
        <begin position="177"/>
        <end position="187"/>
    </location>
</feature>
<name>A0AAD4PUK3_9EURO</name>
<reference evidence="2" key="1">
    <citation type="submission" date="2021-12" db="EMBL/GenBank/DDBJ databases">
        <title>Convergent genome expansion in fungi linked to evolution of root-endophyte symbiosis.</title>
        <authorList>
            <consortium name="DOE Joint Genome Institute"/>
            <person name="Ke Y.-H."/>
            <person name="Bonito G."/>
            <person name="Liao H.-L."/>
            <person name="Looney B."/>
            <person name="Rojas-Flechas A."/>
            <person name="Nash J."/>
            <person name="Hameed K."/>
            <person name="Schadt C."/>
            <person name="Martin F."/>
            <person name="Crous P.W."/>
            <person name="Miettinen O."/>
            <person name="Magnuson J.K."/>
            <person name="Labbe J."/>
            <person name="Jacobson D."/>
            <person name="Doktycz M.J."/>
            <person name="Veneault-Fourrey C."/>
            <person name="Kuo A."/>
            <person name="Mondo S."/>
            <person name="Calhoun S."/>
            <person name="Riley R."/>
            <person name="Ohm R."/>
            <person name="LaButti K."/>
            <person name="Andreopoulos B."/>
            <person name="Pangilinan J."/>
            <person name="Nolan M."/>
            <person name="Tritt A."/>
            <person name="Clum A."/>
            <person name="Lipzen A."/>
            <person name="Daum C."/>
            <person name="Barry K."/>
            <person name="Grigoriev I.V."/>
            <person name="Vilgalys R."/>
        </authorList>
    </citation>
    <scope>NUCLEOTIDE SEQUENCE</scope>
    <source>
        <strain evidence="2">PMI_201</strain>
    </source>
</reference>
<feature type="compositionally biased region" description="Polar residues" evidence="1">
    <location>
        <begin position="100"/>
        <end position="112"/>
    </location>
</feature>
<feature type="compositionally biased region" description="Acidic residues" evidence="1">
    <location>
        <begin position="131"/>
        <end position="159"/>
    </location>
</feature>
<dbReference type="EMBL" id="JAJTJA010000015">
    <property type="protein sequence ID" value="KAH8689492.1"/>
    <property type="molecule type" value="Genomic_DNA"/>
</dbReference>
<keyword evidence="3" id="KW-1185">Reference proteome</keyword>
<dbReference type="GeneID" id="70247835"/>